<comment type="subunit">
    <text evidence="10">Homodimer.</text>
</comment>
<dbReference type="PRINTS" id="PR00704">
    <property type="entry name" value="CALPAIN"/>
</dbReference>
<evidence type="ECO:0000259" key="13">
    <source>
        <dbReference type="PROSITE" id="PS50222"/>
    </source>
</evidence>
<dbReference type="FunFam" id="2.60.120.380:FF:000002">
    <property type="entry name" value="calpain-3 isoform X1"/>
    <property type="match status" value="1"/>
</dbReference>
<feature type="domain" description="Calpain catalytic" evidence="12">
    <location>
        <begin position="77"/>
        <end position="404"/>
    </location>
</feature>
<keyword evidence="7 10" id="KW-0106">Calcium</keyword>
<dbReference type="InterPro" id="IPR036213">
    <property type="entry name" value="Calpain_III_sf"/>
</dbReference>
<dbReference type="InterPro" id="IPR033883">
    <property type="entry name" value="C2_III"/>
</dbReference>
<keyword evidence="6 9" id="KW-0788">Thiol protease</keyword>
<feature type="active site" evidence="8 9">
    <location>
        <position position="289"/>
    </location>
</feature>
<dbReference type="Proteomes" id="UP000250572">
    <property type="component" value="Unassembled WGS sequence"/>
</dbReference>
<comment type="function">
    <text evidence="10">Calcium-regulated non-lysosomal thiol-protease.</text>
</comment>
<organism evidence="14 15">
    <name type="scientific">Gambusia affinis</name>
    <name type="common">Western mosquitofish</name>
    <name type="synonym">Heterandria affinis</name>
    <dbReference type="NCBI Taxonomy" id="33528"/>
    <lineage>
        <taxon>Eukaryota</taxon>
        <taxon>Metazoa</taxon>
        <taxon>Chordata</taxon>
        <taxon>Craniata</taxon>
        <taxon>Vertebrata</taxon>
        <taxon>Euteleostomi</taxon>
        <taxon>Actinopterygii</taxon>
        <taxon>Neopterygii</taxon>
        <taxon>Teleostei</taxon>
        <taxon>Neoteleostei</taxon>
        <taxon>Acanthomorphata</taxon>
        <taxon>Ovalentaria</taxon>
        <taxon>Atherinomorphae</taxon>
        <taxon>Cyprinodontiformes</taxon>
        <taxon>Poeciliidae</taxon>
        <taxon>Poeciliinae</taxon>
        <taxon>Gambusia</taxon>
    </lineage>
</organism>
<evidence type="ECO:0000256" key="3">
    <source>
        <dbReference type="ARBA" id="ARBA00022723"/>
    </source>
</evidence>
<dbReference type="Gene3D" id="3.90.70.10">
    <property type="entry name" value="Cysteine proteinases"/>
    <property type="match status" value="1"/>
</dbReference>
<dbReference type="Gene3D" id="2.60.120.380">
    <property type="match status" value="1"/>
</dbReference>
<evidence type="ECO:0000256" key="10">
    <source>
        <dbReference type="RuleBase" id="RU367132"/>
    </source>
</evidence>
<dbReference type="GO" id="GO:0004198">
    <property type="term" value="F:calcium-dependent cysteine-type endopeptidase activity"/>
    <property type="evidence" value="ECO:0007669"/>
    <property type="project" value="UniProtKB-UniRule"/>
</dbReference>
<comment type="subcellular location">
    <subcellularLocation>
        <location evidence="10">Cytoplasm</location>
    </subcellularLocation>
</comment>
<feature type="active site" evidence="8 9">
    <location>
        <position position="345"/>
    </location>
</feature>
<dbReference type="InterPro" id="IPR011992">
    <property type="entry name" value="EF-hand-dom_pair"/>
</dbReference>
<evidence type="ECO:0000256" key="8">
    <source>
        <dbReference type="PIRSR" id="PIRSR622684-1"/>
    </source>
</evidence>
<dbReference type="SUPFAM" id="SSF49758">
    <property type="entry name" value="Calpain large subunit, middle domain (domain III)"/>
    <property type="match status" value="1"/>
</dbReference>
<dbReference type="InterPro" id="IPR022683">
    <property type="entry name" value="Calpain_III"/>
</dbReference>
<dbReference type="CDD" id="cd00214">
    <property type="entry name" value="Calpain_III"/>
    <property type="match status" value="1"/>
</dbReference>
<keyword evidence="3 10" id="KW-0479">Metal-binding</keyword>
<dbReference type="InterPro" id="IPR001300">
    <property type="entry name" value="Peptidase_C2_calpain_cat"/>
</dbReference>
<dbReference type="InterPro" id="IPR022684">
    <property type="entry name" value="Calpain_cysteine_protease"/>
</dbReference>
<keyword evidence="15" id="KW-1185">Reference proteome</keyword>
<dbReference type="PANTHER" id="PTHR10183">
    <property type="entry name" value="CALPAIN"/>
    <property type="match status" value="1"/>
</dbReference>
<evidence type="ECO:0000313" key="15">
    <source>
        <dbReference type="Proteomes" id="UP000250572"/>
    </source>
</evidence>
<dbReference type="Pfam" id="PF01067">
    <property type="entry name" value="Calpain_III"/>
    <property type="match status" value="1"/>
</dbReference>
<dbReference type="InterPro" id="IPR054069">
    <property type="entry name" value="CAPN3/13-like_C_EFh"/>
</dbReference>
<evidence type="ECO:0000256" key="11">
    <source>
        <dbReference type="SAM" id="MobiDB-lite"/>
    </source>
</evidence>
<accession>A0A315VVZ1</accession>
<evidence type="ECO:0000313" key="14">
    <source>
        <dbReference type="EMBL" id="PWA27718.1"/>
    </source>
</evidence>
<dbReference type="EC" id="3.4.22.54" evidence="10"/>
<gene>
    <name evidence="14" type="ORF">CCH79_00000462</name>
</gene>
<dbReference type="GO" id="GO:0005737">
    <property type="term" value="C:cytoplasm"/>
    <property type="evidence" value="ECO:0007669"/>
    <property type="project" value="UniProtKB-SubCell"/>
</dbReference>
<dbReference type="GO" id="GO:0006508">
    <property type="term" value="P:proteolysis"/>
    <property type="evidence" value="ECO:0007669"/>
    <property type="project" value="UniProtKB-UniRule"/>
</dbReference>
<reference evidence="14 15" key="1">
    <citation type="journal article" date="2018" name="G3 (Bethesda)">
        <title>A High-Quality Reference Genome for the Invasive Mosquitofish Gambusia affinis Using a Chicago Library.</title>
        <authorList>
            <person name="Hoffberg S.L."/>
            <person name="Troendle N.J."/>
            <person name="Glenn T.C."/>
            <person name="Mahmud O."/>
            <person name="Louha S."/>
            <person name="Chalopin D."/>
            <person name="Bennetzen J.L."/>
            <person name="Mauricio R."/>
        </authorList>
    </citation>
    <scope>NUCLEOTIDE SEQUENCE [LARGE SCALE GENOMIC DNA]</scope>
    <source>
        <strain evidence="14">NE01/NJP1002.9</strain>
        <tissue evidence="14">Muscle</tissue>
    </source>
</reference>
<evidence type="ECO:0000256" key="7">
    <source>
        <dbReference type="ARBA" id="ARBA00022837"/>
    </source>
</evidence>
<dbReference type="InterPro" id="IPR022682">
    <property type="entry name" value="Calpain_domain_III"/>
</dbReference>
<feature type="domain" description="EF-hand" evidence="13">
    <location>
        <begin position="741"/>
        <end position="775"/>
    </location>
</feature>
<proteinExistence type="inferred from homology"/>
<evidence type="ECO:0000256" key="9">
    <source>
        <dbReference type="PROSITE-ProRule" id="PRU00239"/>
    </source>
</evidence>
<dbReference type="InterPro" id="IPR000169">
    <property type="entry name" value="Pept_cys_AS"/>
</dbReference>
<comment type="caution">
    <text evidence="14">The sequence shown here is derived from an EMBL/GenBank/DDBJ whole genome shotgun (WGS) entry which is preliminary data.</text>
</comment>
<protein>
    <recommendedName>
        <fullName evidence="10">Calpain-3</fullName>
        <ecNumber evidence="10">3.4.22.54</ecNumber>
    </recommendedName>
</protein>
<evidence type="ECO:0000256" key="1">
    <source>
        <dbReference type="ARBA" id="ARBA00007623"/>
    </source>
</evidence>
<dbReference type="SUPFAM" id="SSF54001">
    <property type="entry name" value="Cysteine proteinases"/>
    <property type="match status" value="1"/>
</dbReference>
<dbReference type="InterPro" id="IPR038765">
    <property type="entry name" value="Papain-like_cys_pep_sf"/>
</dbReference>
<comment type="catalytic activity">
    <reaction evidence="10">
        <text>Broad endopeptidase activity.</text>
        <dbReference type="EC" id="3.4.22.54"/>
    </reaction>
</comment>
<dbReference type="SMART" id="SM00230">
    <property type="entry name" value="CysPc"/>
    <property type="match status" value="1"/>
</dbReference>
<evidence type="ECO:0000259" key="12">
    <source>
        <dbReference type="PROSITE" id="PS50203"/>
    </source>
</evidence>
<dbReference type="Pfam" id="PF21875">
    <property type="entry name" value="CAPN13-like_C_EFh"/>
    <property type="match status" value="1"/>
</dbReference>
<dbReference type="Gene3D" id="1.10.238.10">
    <property type="entry name" value="EF-hand"/>
    <property type="match status" value="1"/>
</dbReference>
<feature type="region of interest" description="Disordered" evidence="11">
    <location>
        <begin position="590"/>
        <end position="610"/>
    </location>
</feature>
<dbReference type="FunFam" id="1.10.238.10:FF:000065">
    <property type="entry name" value="calpain-3 isoform X1"/>
    <property type="match status" value="1"/>
</dbReference>
<dbReference type="GO" id="GO:0043066">
    <property type="term" value="P:negative regulation of apoptotic process"/>
    <property type="evidence" value="ECO:0007669"/>
    <property type="project" value="TreeGrafter"/>
</dbReference>
<evidence type="ECO:0000256" key="4">
    <source>
        <dbReference type="ARBA" id="ARBA00022737"/>
    </source>
</evidence>
<feature type="domain" description="EF-hand" evidence="13">
    <location>
        <begin position="676"/>
        <end position="711"/>
    </location>
</feature>
<feature type="active site" evidence="8 9">
    <location>
        <position position="132"/>
    </location>
</feature>
<dbReference type="EMBL" id="NHOQ01001000">
    <property type="protein sequence ID" value="PWA27718.1"/>
    <property type="molecule type" value="Genomic_DNA"/>
</dbReference>
<evidence type="ECO:0000256" key="6">
    <source>
        <dbReference type="ARBA" id="ARBA00022807"/>
    </source>
</evidence>
<dbReference type="PROSITE" id="PS50203">
    <property type="entry name" value="CALPAIN_CAT"/>
    <property type="match status" value="1"/>
</dbReference>
<sequence>MEDGNHPEKKLVVEKTKVKVLHDTEASLEADGNVDYGITGANSIYSAILSRNEAVKDAKRLKTFLELRDKYVTKQVLFEDPLFPANDSSLFYSQMPKMKFEWKRPSEICEDPQFIVDGANRTDICQGTLGDCWLLAAIACLTLNEKLLYRVIPPDQSFTENYAGIFHFQFWRYGEWIDVVVDDRIPTCDNQLVFTKSFRKNEFWSALLEKAYAKLHGSYEALKGGNTLEAMEDFTGGVTEFFELSEAPADLFTIMRKALERGSLMGSSIDVSSANEMESRTDQGLVRGHAYSIISLEEVQQRFPLNADLYVLAVEDISNVKWDVVFSQCDEVSKDSRIRLIRLRNPWGFVLWKGCWSAKSDEWLTISTADRENLKKQTVETSEFWMSFDEFKKTFTKLEMCNLTPDGLQDDVRMTWTVSVNEGRWVRGSSAGGCRNFPDTFWTNPQYRLQLYEEDDDPEDGEVACTVVVALMQKGRRMQRHKGAKFLTIGFSIYKMQGQNQHLQKDFFLYTASTAKCKSYINLREVSERFRLPPGEYAIIPTTFDPHEEGEFILRVFSEKQSTSEEVGSTIEPRQEKEKEDIAHANKEIEHDGIQGEKRKKPKKKLLQAEEETEEEKKFRAIYKQIAGEDMEICANELKTVMKNVLSKRKGLQFVYSIHTDGSGKLNLQEFKHLWKKIKAWQLIFKQYSQNKSCSISSFEMRNAVNDAGFHLNKQLYDIIAMRYADEHLNIDFDSYICCFVRLEGMFRAFNAFDKDGDGIIKLNVLEWLQLTMYS</sequence>
<dbReference type="STRING" id="33528.ENSGAFP00000020630"/>
<dbReference type="PROSITE" id="PS50222">
    <property type="entry name" value="EF_HAND_2"/>
    <property type="match status" value="2"/>
</dbReference>
<evidence type="ECO:0000256" key="5">
    <source>
        <dbReference type="ARBA" id="ARBA00022801"/>
    </source>
</evidence>
<dbReference type="InterPro" id="IPR002048">
    <property type="entry name" value="EF_hand_dom"/>
</dbReference>
<comment type="similarity">
    <text evidence="1 10">Belongs to the peptidase C2 family.</text>
</comment>
<dbReference type="PANTHER" id="PTHR10183:SF329">
    <property type="entry name" value="CALPAIN-3"/>
    <property type="match status" value="1"/>
</dbReference>
<evidence type="ECO:0000256" key="2">
    <source>
        <dbReference type="ARBA" id="ARBA00022670"/>
    </source>
</evidence>
<dbReference type="CDD" id="cd00044">
    <property type="entry name" value="CysPc"/>
    <property type="match status" value="1"/>
</dbReference>
<keyword evidence="5 9" id="KW-0378">Hydrolase</keyword>
<dbReference type="GO" id="GO:0005509">
    <property type="term" value="F:calcium ion binding"/>
    <property type="evidence" value="ECO:0007669"/>
    <property type="project" value="UniProtKB-UniRule"/>
</dbReference>
<dbReference type="SUPFAM" id="SSF47473">
    <property type="entry name" value="EF-hand"/>
    <property type="match status" value="1"/>
</dbReference>
<dbReference type="SMART" id="SM00720">
    <property type="entry name" value="calpain_III"/>
    <property type="match status" value="1"/>
</dbReference>
<dbReference type="AlphaFoldDB" id="A0A315VVZ1"/>
<dbReference type="PROSITE" id="PS00139">
    <property type="entry name" value="THIOL_PROTEASE_CYS"/>
    <property type="match status" value="1"/>
</dbReference>
<keyword evidence="10" id="KW-0963">Cytoplasm</keyword>
<keyword evidence="4" id="KW-0677">Repeat</keyword>
<dbReference type="Pfam" id="PF00648">
    <property type="entry name" value="Peptidase_C2"/>
    <property type="match status" value="1"/>
</dbReference>
<keyword evidence="2 9" id="KW-0645">Protease</keyword>
<name>A0A315VVZ1_GAMAF</name>